<dbReference type="HOGENOM" id="CLU_1123946_0_0_0"/>
<organism evidence="1 2">
    <name type="scientific">Gemmatirosa kalamazoonensis</name>
    <dbReference type="NCBI Taxonomy" id="861299"/>
    <lineage>
        <taxon>Bacteria</taxon>
        <taxon>Pseudomonadati</taxon>
        <taxon>Gemmatimonadota</taxon>
        <taxon>Gemmatimonadia</taxon>
        <taxon>Gemmatimonadales</taxon>
        <taxon>Gemmatimonadaceae</taxon>
        <taxon>Gemmatirosa</taxon>
    </lineage>
</organism>
<keyword evidence="2" id="KW-1185">Reference proteome</keyword>
<gene>
    <name evidence="1" type="ORF">J421_4760</name>
</gene>
<dbReference type="EMBL" id="CP007129">
    <property type="protein sequence ID" value="AHG92295.1"/>
    <property type="molecule type" value="Genomic_DNA"/>
</dbReference>
<accession>W0RPN6</accession>
<proteinExistence type="predicted"/>
<evidence type="ECO:0000313" key="2">
    <source>
        <dbReference type="Proteomes" id="UP000019151"/>
    </source>
</evidence>
<sequence>MQPTVYRPNLRPVPPRRAARFVPAAAGAALVLGVAATAVLAARYEANAAAAVPARVLDVTARDYAFDVADTVPAGRTLVRLHNAGPELHHVILLRIDGGRHLGDLFEAVKAPNAKPPAWVHDVGGPNAPAPGAVSQGAVTLEPGTYAMVCFIPSKDGTPHVMKGMAKEITVVATSRASASRAAFAELNAPDATITLDDYSFTFDKPLAAGHRTIRVRNVATQAHELFVMRLAPGKTVKDVMAWIATQDGPPPGTPMGGTTGIPQNGSNDIVVDVTAGEYALLCFYPDAKDGQEHVKHGMFKQISVK</sequence>
<dbReference type="InParanoid" id="W0RPN6"/>
<dbReference type="KEGG" id="gba:J421_4760"/>
<reference evidence="1 2" key="1">
    <citation type="journal article" date="2014" name="Genome Announc.">
        <title>Genome Sequence and Methylome of Soil Bacterium Gemmatirosa kalamazoonensis KBS708T, a Member of the Rarely Cultivated Gemmatimonadetes Phylum.</title>
        <authorList>
            <person name="Debruyn J.M."/>
            <person name="Radosevich M."/>
            <person name="Wommack K.E."/>
            <person name="Polson S.W."/>
            <person name="Hauser L.J."/>
            <person name="Fawaz M.N."/>
            <person name="Korlach J."/>
            <person name="Tsai Y.C."/>
        </authorList>
    </citation>
    <scope>NUCLEOTIDE SEQUENCE [LARGE SCALE GENOMIC DNA]</scope>
    <source>
        <strain evidence="1 2">KBS708</strain>
        <plasmid evidence="2">Plasmid 1</plasmid>
    </source>
</reference>
<keyword evidence="1" id="KW-0614">Plasmid</keyword>
<dbReference type="AlphaFoldDB" id="W0RPN6"/>
<name>W0RPN6_9BACT</name>
<dbReference type="Proteomes" id="UP000019151">
    <property type="component" value="Plasmid 1"/>
</dbReference>
<geneLocation type="plasmid" evidence="1 2">
    <name>1</name>
</geneLocation>
<dbReference type="InterPro" id="IPR008972">
    <property type="entry name" value="Cupredoxin"/>
</dbReference>
<protein>
    <submittedName>
        <fullName evidence="1">Uncharacterized protein</fullName>
    </submittedName>
</protein>
<evidence type="ECO:0000313" key="1">
    <source>
        <dbReference type="EMBL" id="AHG92295.1"/>
    </source>
</evidence>
<dbReference type="Gene3D" id="2.60.40.420">
    <property type="entry name" value="Cupredoxins - blue copper proteins"/>
    <property type="match status" value="1"/>
</dbReference>
<dbReference type="SUPFAM" id="SSF49503">
    <property type="entry name" value="Cupredoxins"/>
    <property type="match status" value="1"/>
</dbReference>